<keyword evidence="2 4" id="KW-0547">Nucleotide-binding</keyword>
<dbReference type="InterPro" id="IPR041472">
    <property type="entry name" value="BL00235/CARNS1_N"/>
</dbReference>
<evidence type="ECO:0000313" key="6">
    <source>
        <dbReference type="EMBL" id="MBC2905941.1"/>
    </source>
</evidence>
<dbReference type="InterPro" id="IPR052032">
    <property type="entry name" value="ATP-dep_AA_Ligase"/>
</dbReference>
<evidence type="ECO:0000256" key="1">
    <source>
        <dbReference type="ARBA" id="ARBA00022598"/>
    </source>
</evidence>
<keyword evidence="7" id="KW-1185">Reference proteome</keyword>
<dbReference type="InterPro" id="IPR011761">
    <property type="entry name" value="ATP-grasp"/>
</dbReference>
<evidence type="ECO:0000259" key="5">
    <source>
        <dbReference type="PROSITE" id="PS50975"/>
    </source>
</evidence>
<evidence type="ECO:0000313" key="7">
    <source>
        <dbReference type="Proteomes" id="UP000584670"/>
    </source>
</evidence>
<dbReference type="Proteomes" id="UP000584670">
    <property type="component" value="Unassembled WGS sequence"/>
</dbReference>
<dbReference type="PANTHER" id="PTHR43585">
    <property type="entry name" value="FUMIPYRROLE BIOSYNTHESIS PROTEIN C"/>
    <property type="match status" value="1"/>
</dbReference>
<dbReference type="Gene3D" id="3.40.50.20">
    <property type="match status" value="1"/>
</dbReference>
<organism evidence="6 7">
    <name type="scientific">Streptomyces cupreus</name>
    <dbReference type="NCBI Taxonomy" id="2759956"/>
    <lineage>
        <taxon>Bacteria</taxon>
        <taxon>Bacillati</taxon>
        <taxon>Actinomycetota</taxon>
        <taxon>Actinomycetes</taxon>
        <taxon>Kitasatosporales</taxon>
        <taxon>Streptomycetaceae</taxon>
        <taxon>Streptomyces</taxon>
    </lineage>
</organism>
<sequence>MGEMRHVVVVGGGPGLCDRLRLAGAEITLVDTPARYDQALFSVARRTVLTEYDDPALIPQLRAIHRETPFSAVLSLTEQGLLPAARIAEGLGVRGLPSEVVARTRDKFAMRTWLRDKGFSGVPCEVVRDAGDILGFGTEHGYPVIVKPRHGQGSERVSCFRRAEDVVTPPASADEYIAEVFFPGEEFSVEAFSCAGSHHVLAITGKFTQDAFVEIGHVVPAPVEPHMTAAIKAYVGEFLDAMGISDGCSHTELRLTPSGPEVIETHTRVGGDSIPTLVRQATGHDLLDHVVQWFLDGVEPQEPAPAPSGAAAIRFFTPPPGTVAAISGVQRWQGLPGVVKLHLPLKAGDRVPAIQDSRTRVGYVLTASSTAEQAIDLCCQVMSGVEIDVR</sequence>
<dbReference type="EMBL" id="JACMSF010000042">
    <property type="protein sequence ID" value="MBC2905941.1"/>
    <property type="molecule type" value="Genomic_DNA"/>
</dbReference>
<gene>
    <name evidence="6" type="ORF">H4N64_31180</name>
</gene>
<comment type="caution">
    <text evidence="6">The sequence shown here is derived from an EMBL/GenBank/DDBJ whole genome shotgun (WGS) entry which is preliminary data.</text>
</comment>
<name>A0A7X1J8B4_9ACTN</name>
<dbReference type="GO" id="GO:0005524">
    <property type="term" value="F:ATP binding"/>
    <property type="evidence" value="ECO:0007669"/>
    <property type="project" value="UniProtKB-UniRule"/>
</dbReference>
<reference evidence="6 7" key="1">
    <citation type="submission" date="2020-08" db="EMBL/GenBank/DDBJ databases">
        <title>Streptomyces sp. PSKA01 genome sequencing and assembly.</title>
        <authorList>
            <person name="Mandal S."/>
            <person name="Maiti P.K."/>
            <person name="Das P."/>
        </authorList>
    </citation>
    <scope>NUCLEOTIDE SEQUENCE [LARGE SCALE GENOMIC DNA]</scope>
    <source>
        <strain evidence="6 7">PSKA01</strain>
    </source>
</reference>
<dbReference type="Pfam" id="PF18603">
    <property type="entry name" value="LAL_C2"/>
    <property type="match status" value="1"/>
</dbReference>
<dbReference type="GO" id="GO:0046872">
    <property type="term" value="F:metal ion binding"/>
    <property type="evidence" value="ECO:0007669"/>
    <property type="project" value="InterPro"/>
</dbReference>
<keyword evidence="1" id="KW-0436">Ligase</keyword>
<accession>A0A7X1J8B4</accession>
<dbReference type="Pfam" id="PF18130">
    <property type="entry name" value="ATPgrasp_N"/>
    <property type="match status" value="1"/>
</dbReference>
<dbReference type="SUPFAM" id="SSF56059">
    <property type="entry name" value="Glutathione synthetase ATP-binding domain-like"/>
    <property type="match status" value="1"/>
</dbReference>
<dbReference type="InterPro" id="IPR040570">
    <property type="entry name" value="LAL_C2"/>
</dbReference>
<protein>
    <submittedName>
        <fullName evidence="6">ATP-grasp domain-containing protein</fullName>
    </submittedName>
</protein>
<proteinExistence type="predicted"/>
<dbReference type="Gene3D" id="3.30.470.20">
    <property type="entry name" value="ATP-grasp fold, B domain"/>
    <property type="match status" value="1"/>
</dbReference>
<dbReference type="PANTHER" id="PTHR43585:SF2">
    <property type="entry name" value="ATP-GRASP ENZYME FSQD"/>
    <property type="match status" value="1"/>
</dbReference>
<dbReference type="Pfam" id="PF13535">
    <property type="entry name" value="ATP-grasp_4"/>
    <property type="match status" value="1"/>
</dbReference>
<evidence type="ECO:0000256" key="4">
    <source>
        <dbReference type="PROSITE-ProRule" id="PRU00409"/>
    </source>
</evidence>
<dbReference type="PROSITE" id="PS50975">
    <property type="entry name" value="ATP_GRASP"/>
    <property type="match status" value="1"/>
</dbReference>
<evidence type="ECO:0000256" key="2">
    <source>
        <dbReference type="ARBA" id="ARBA00022741"/>
    </source>
</evidence>
<keyword evidence="3 4" id="KW-0067">ATP-binding</keyword>
<dbReference type="GO" id="GO:0016874">
    <property type="term" value="F:ligase activity"/>
    <property type="evidence" value="ECO:0007669"/>
    <property type="project" value="UniProtKB-KW"/>
</dbReference>
<evidence type="ECO:0000256" key="3">
    <source>
        <dbReference type="ARBA" id="ARBA00022840"/>
    </source>
</evidence>
<dbReference type="AlphaFoldDB" id="A0A7X1J8B4"/>
<feature type="domain" description="ATP-grasp" evidence="5">
    <location>
        <begin position="111"/>
        <end position="295"/>
    </location>
</feature>